<reference evidence="1" key="1">
    <citation type="submission" date="2018-10" db="EMBL/GenBank/DDBJ databases">
        <title>Hidden diversity of soil giant viruses.</title>
        <authorList>
            <person name="Schulz F."/>
            <person name="Alteio L."/>
            <person name="Goudeau D."/>
            <person name="Ryan E.M."/>
            <person name="Malmstrom R.R."/>
            <person name="Blanchard J."/>
            <person name="Woyke T."/>
        </authorList>
    </citation>
    <scope>NUCLEOTIDE SEQUENCE</scope>
    <source>
        <strain evidence="1">SAV1</strain>
    </source>
</reference>
<organism evidence="1">
    <name type="scientific">Satyrvirus sp</name>
    <dbReference type="NCBI Taxonomy" id="2487771"/>
    <lineage>
        <taxon>Viruses</taxon>
        <taxon>Varidnaviria</taxon>
        <taxon>Bamfordvirae</taxon>
        <taxon>Nucleocytoviricota</taxon>
        <taxon>Megaviricetes</taxon>
        <taxon>Imitervirales</taxon>
        <taxon>Mimiviridae</taxon>
        <taxon>Megamimivirinae</taxon>
    </lineage>
</organism>
<protein>
    <submittedName>
        <fullName evidence="1">Uncharacterized protein</fullName>
    </submittedName>
</protein>
<sequence length="151" mass="17178">MRIIFFAIILLITLKCIKACNDDTISYGYKNANLTYVNESIYVLINEADYECSGCGEYGMLDCFIGFVNASKNYDGVLLTQDYYNQTIESHYLFPAIKMMMAPCEPSPVSTCGPIEISTWEYCHDLGTCFVLMNNITNKYLSKLLYVQILI</sequence>
<proteinExistence type="predicted"/>
<name>A0A3G5AFH3_9VIRU</name>
<accession>A0A3G5AFH3</accession>
<gene>
    <name evidence="1" type="ORF">Satyrvirus11_16</name>
</gene>
<dbReference type="EMBL" id="MK072447">
    <property type="protein sequence ID" value="AYV85334.1"/>
    <property type="molecule type" value="Genomic_DNA"/>
</dbReference>
<evidence type="ECO:0000313" key="1">
    <source>
        <dbReference type="EMBL" id="AYV85334.1"/>
    </source>
</evidence>